<dbReference type="SUPFAM" id="SSF51905">
    <property type="entry name" value="FAD/NAD(P)-binding domain"/>
    <property type="match status" value="1"/>
</dbReference>
<dbReference type="OrthoDB" id="5695497at2"/>
<feature type="binding site" evidence="2">
    <location>
        <position position="334"/>
    </location>
    <ligand>
        <name>FAD</name>
        <dbReference type="ChEBI" id="CHEBI:57692"/>
    </ligand>
</feature>
<accession>A0A1G4RFZ3</accession>
<dbReference type="PANTHER" id="PTHR43747:SF4">
    <property type="entry name" value="FLAVIN-DEPENDENT TRYPTOPHAN HALOGENASE"/>
    <property type="match status" value="1"/>
</dbReference>
<keyword evidence="2" id="KW-0274">FAD</keyword>
<dbReference type="GO" id="GO:0000166">
    <property type="term" value="F:nucleotide binding"/>
    <property type="evidence" value="ECO:0007669"/>
    <property type="project" value="UniProtKB-KW"/>
</dbReference>
<sequence>MQTAVRKIVIVGGGTAGWMAAAALIKALGSHAYDITLIESEDIGTVGVGEATIPPILEYNYFLGLDEDEFIRETNATFKLGIQFQDWRHLGHSYFHPFGLFGTEIDGFSFPHYYFRHYHKAGLSAVDIGKYNAETEAALQGRFGRVRREPGKPPVNYAFQFDAALYARYLRKYAEKRGVVRQEGKIVTVNQHPETGFITSVQMEKGRVIEGDLFIDCSGFRGLLIEQTLKTGYTDWSHWLPMNRAVAVPCERAGELLPYTRATAREAGWQWRIPLQHRTGNGYVFCDEFISEDAACETLLGRLDGKALADPKILRFVTGRRNLAWNKNVVALGLASGFLEPLESTSIHLVQSGVFRFLALFPRHGFNPHIVNEYNREVELSYNNIKDFIIAHYKVTERDDTPFWRHVRQMAIPESLQNRLDVFRASCQTLWRDSELFREVSWVAILTGQGLVPEDYHPAADAMDDDDLRLHLGRWRSAVLDRVKGLPTHEDFIRRNCASEAFKRLEAAGG</sequence>
<feature type="active site" evidence="1">
    <location>
        <position position="79"/>
    </location>
</feature>
<evidence type="ECO:0000313" key="4">
    <source>
        <dbReference type="Proteomes" id="UP000199150"/>
    </source>
</evidence>
<proteinExistence type="predicted"/>
<dbReference type="InterPro" id="IPR036188">
    <property type="entry name" value="FAD/NAD-bd_sf"/>
</dbReference>
<dbReference type="STRING" id="260084.SAMN02927928_1885"/>
<keyword evidence="2" id="KW-0547">Nucleotide-binding</keyword>
<dbReference type="Pfam" id="PF04820">
    <property type="entry name" value="Trp_halogenase"/>
    <property type="match status" value="1"/>
</dbReference>
<evidence type="ECO:0000313" key="3">
    <source>
        <dbReference type="EMBL" id="SCW55726.1"/>
    </source>
</evidence>
<feature type="binding site" evidence="2">
    <location>
        <begin position="13"/>
        <end position="16"/>
    </location>
    <ligand>
        <name>FAD</name>
        <dbReference type="ChEBI" id="CHEBI:57692"/>
    </ligand>
</feature>
<evidence type="ECO:0000256" key="1">
    <source>
        <dbReference type="PIRSR" id="PIRSR011396-1"/>
    </source>
</evidence>
<keyword evidence="2" id="KW-0285">Flavoprotein</keyword>
<keyword evidence="4" id="KW-1185">Reference proteome</keyword>
<feature type="binding site" evidence="2">
    <location>
        <position position="347"/>
    </location>
    <ligand>
        <name>FAD</name>
        <dbReference type="ChEBI" id="CHEBI:57692"/>
    </ligand>
</feature>
<feature type="binding site" evidence="2">
    <location>
        <position position="79"/>
    </location>
    <ligand>
        <name>7-chloro-L-tryptophan</name>
        <dbReference type="ChEBI" id="CHEBI:58713"/>
    </ligand>
</feature>
<dbReference type="EMBL" id="FMTS01000002">
    <property type="protein sequence ID" value="SCW55726.1"/>
    <property type="molecule type" value="Genomic_DNA"/>
</dbReference>
<dbReference type="InterPro" id="IPR033856">
    <property type="entry name" value="Trp_halogen"/>
</dbReference>
<dbReference type="InterPro" id="IPR050816">
    <property type="entry name" value="Flavin-dep_Halogenase_NPB"/>
</dbReference>
<evidence type="ECO:0000256" key="2">
    <source>
        <dbReference type="PIRSR" id="PIRSR011396-2"/>
    </source>
</evidence>
<dbReference type="InterPro" id="IPR006905">
    <property type="entry name" value="Flavin_halogenase"/>
</dbReference>
<dbReference type="PANTHER" id="PTHR43747">
    <property type="entry name" value="FAD-BINDING PROTEIN"/>
    <property type="match status" value="1"/>
</dbReference>
<dbReference type="GO" id="GO:0004497">
    <property type="term" value="F:monooxygenase activity"/>
    <property type="evidence" value="ECO:0007669"/>
    <property type="project" value="InterPro"/>
</dbReference>
<dbReference type="AlphaFoldDB" id="A0A1G4RFZ3"/>
<dbReference type="Proteomes" id="UP000199150">
    <property type="component" value="Unassembled WGS sequence"/>
</dbReference>
<protein>
    <submittedName>
        <fullName evidence="3">Tryptophan halogenase</fullName>
    </submittedName>
</protein>
<reference evidence="4" key="1">
    <citation type="submission" date="2016-10" db="EMBL/GenBank/DDBJ databases">
        <authorList>
            <person name="Varghese N."/>
            <person name="Submissions S."/>
        </authorList>
    </citation>
    <scope>NUCLEOTIDE SEQUENCE [LARGE SCALE GENOMIC DNA]</scope>
    <source>
        <strain evidence="4">CGMCC 1.3431</strain>
    </source>
</reference>
<dbReference type="PIRSF" id="PIRSF011396">
    <property type="entry name" value="Trp_halogenase"/>
    <property type="match status" value="1"/>
</dbReference>
<gene>
    <name evidence="3" type="ORF">SAMN02927928_1885</name>
</gene>
<organism evidence="3 4">
    <name type="scientific">Asticcacaulis taihuensis</name>
    <dbReference type="NCBI Taxonomy" id="260084"/>
    <lineage>
        <taxon>Bacteria</taxon>
        <taxon>Pseudomonadati</taxon>
        <taxon>Pseudomonadota</taxon>
        <taxon>Alphaproteobacteria</taxon>
        <taxon>Caulobacterales</taxon>
        <taxon>Caulobacteraceae</taxon>
        <taxon>Asticcacaulis</taxon>
    </lineage>
</organism>
<feature type="binding site" evidence="2">
    <location>
        <position position="343"/>
    </location>
    <ligand>
        <name>L-tryptophan</name>
        <dbReference type="ChEBI" id="CHEBI:57912"/>
    </ligand>
</feature>
<dbReference type="Gene3D" id="3.50.50.60">
    <property type="entry name" value="FAD/NAD(P)-binding domain"/>
    <property type="match status" value="1"/>
</dbReference>
<dbReference type="RefSeq" id="WP_090646840.1">
    <property type="nucleotide sequence ID" value="NZ_CBCRYE010000004.1"/>
</dbReference>
<name>A0A1G4RFZ3_9CAUL</name>